<keyword evidence="1" id="KW-0805">Transcription regulation</keyword>
<accession>A0A561PXR2</accession>
<keyword evidence="3" id="KW-0804">Transcription</keyword>
<evidence type="ECO:0000256" key="3">
    <source>
        <dbReference type="ARBA" id="ARBA00023163"/>
    </source>
</evidence>
<protein>
    <submittedName>
        <fullName evidence="5">AraC-like DNA-binding protein</fullName>
    </submittedName>
</protein>
<comment type="caution">
    <text evidence="5">The sequence shown here is derived from an EMBL/GenBank/DDBJ whole genome shotgun (WGS) entry which is preliminary data.</text>
</comment>
<dbReference type="PANTHER" id="PTHR43280">
    <property type="entry name" value="ARAC-FAMILY TRANSCRIPTIONAL REGULATOR"/>
    <property type="match status" value="1"/>
</dbReference>
<evidence type="ECO:0000259" key="4">
    <source>
        <dbReference type="PROSITE" id="PS01124"/>
    </source>
</evidence>
<evidence type="ECO:0000313" key="5">
    <source>
        <dbReference type="EMBL" id="TWF42896.1"/>
    </source>
</evidence>
<dbReference type="Gene3D" id="1.10.10.60">
    <property type="entry name" value="Homeodomain-like"/>
    <property type="match status" value="1"/>
</dbReference>
<dbReference type="GO" id="GO:0003700">
    <property type="term" value="F:DNA-binding transcription factor activity"/>
    <property type="evidence" value="ECO:0007669"/>
    <property type="project" value="InterPro"/>
</dbReference>
<dbReference type="GO" id="GO:0043565">
    <property type="term" value="F:sequence-specific DNA binding"/>
    <property type="evidence" value="ECO:0007669"/>
    <property type="project" value="InterPro"/>
</dbReference>
<dbReference type="EMBL" id="VIWO01000002">
    <property type="protein sequence ID" value="TWF42896.1"/>
    <property type="molecule type" value="Genomic_DNA"/>
</dbReference>
<dbReference type="AlphaFoldDB" id="A0A561PXR2"/>
<evidence type="ECO:0000256" key="2">
    <source>
        <dbReference type="ARBA" id="ARBA00023125"/>
    </source>
</evidence>
<sequence>MVNPGNIQKIMSKSVSKPIKQSEVITQAYFTFLNKHIADVINGDAPHFMELNQIAAAMFVSHAHLTATIQQTMGHHPCHFYDGKIIDAAKKMLAETDKPVAEIANILTYDPSNFSKFFKKITGQTPGDFRGKIK</sequence>
<dbReference type="SMART" id="SM00342">
    <property type="entry name" value="HTH_ARAC"/>
    <property type="match status" value="1"/>
</dbReference>
<dbReference type="SUPFAM" id="SSF46689">
    <property type="entry name" value="Homeodomain-like"/>
    <property type="match status" value="1"/>
</dbReference>
<dbReference type="InterPro" id="IPR009057">
    <property type="entry name" value="Homeodomain-like_sf"/>
</dbReference>
<proteinExistence type="predicted"/>
<dbReference type="Proteomes" id="UP000320811">
    <property type="component" value="Unassembled WGS sequence"/>
</dbReference>
<evidence type="ECO:0000313" key="6">
    <source>
        <dbReference type="Proteomes" id="UP000320811"/>
    </source>
</evidence>
<reference evidence="5 6" key="1">
    <citation type="submission" date="2019-06" db="EMBL/GenBank/DDBJ databases">
        <title>Sorghum-associated microbial communities from plants grown in Nebraska, USA.</title>
        <authorList>
            <person name="Schachtman D."/>
        </authorList>
    </citation>
    <scope>NUCLEOTIDE SEQUENCE [LARGE SCALE GENOMIC DNA]</scope>
    <source>
        <strain evidence="5 6">1209</strain>
    </source>
</reference>
<keyword evidence="6" id="KW-1185">Reference proteome</keyword>
<gene>
    <name evidence="5" type="ORF">FHW36_102657</name>
</gene>
<feature type="domain" description="HTH araC/xylS-type" evidence="4">
    <location>
        <begin position="35"/>
        <end position="132"/>
    </location>
</feature>
<dbReference type="PANTHER" id="PTHR43280:SF2">
    <property type="entry name" value="HTH-TYPE TRANSCRIPTIONAL REGULATOR EXSA"/>
    <property type="match status" value="1"/>
</dbReference>
<name>A0A561PXR2_9BACT</name>
<dbReference type="PROSITE" id="PS01124">
    <property type="entry name" value="HTH_ARAC_FAMILY_2"/>
    <property type="match status" value="1"/>
</dbReference>
<evidence type="ECO:0000256" key="1">
    <source>
        <dbReference type="ARBA" id="ARBA00023015"/>
    </source>
</evidence>
<dbReference type="Pfam" id="PF12833">
    <property type="entry name" value="HTH_18"/>
    <property type="match status" value="1"/>
</dbReference>
<organism evidence="5 6">
    <name type="scientific">Chitinophaga polysaccharea</name>
    <dbReference type="NCBI Taxonomy" id="1293035"/>
    <lineage>
        <taxon>Bacteria</taxon>
        <taxon>Pseudomonadati</taxon>
        <taxon>Bacteroidota</taxon>
        <taxon>Chitinophagia</taxon>
        <taxon>Chitinophagales</taxon>
        <taxon>Chitinophagaceae</taxon>
        <taxon>Chitinophaga</taxon>
    </lineage>
</organism>
<keyword evidence="2 5" id="KW-0238">DNA-binding</keyword>
<dbReference type="InterPro" id="IPR018060">
    <property type="entry name" value="HTH_AraC"/>
</dbReference>